<dbReference type="Gene3D" id="1.10.239.10">
    <property type="entry name" value="Elicitin domain"/>
    <property type="match status" value="1"/>
</dbReference>
<dbReference type="AlphaFoldDB" id="A0AAD5LPN1"/>
<feature type="region of interest" description="Disordered" evidence="6">
    <location>
        <begin position="102"/>
        <end position="231"/>
    </location>
</feature>
<evidence type="ECO:0000256" key="2">
    <source>
        <dbReference type="ARBA" id="ARBA00009544"/>
    </source>
</evidence>
<keyword evidence="7" id="KW-0732">Signal</keyword>
<sequence>MKLAAIVIAVSAAIAAAQDCDPTKLAPLVTSPNKSKCESDTGYKLLSLAPPSGDLAAKVCGNAACKALLGEVDAAFPTDCSAMGVKVRSGILEPTMKLCASAPAPGPAPTTPAATSVTPAATSSTPAATSKAPSTTPAASSATPAGTSKAPATTSKAPEPSTKAPAKNATSTGSHTGSHHSAPQEPEAGAASLGSAGGDIESPTEPTVTAPAPEPVAKPKPATPAPSSGTSTITVAAGALFAAAAASLL</sequence>
<dbReference type="EMBL" id="JAKCXM010000050">
    <property type="protein sequence ID" value="KAJ0405088.1"/>
    <property type="molecule type" value="Genomic_DNA"/>
</dbReference>
<keyword evidence="5" id="KW-1015">Disulfide bond</keyword>
<keyword evidence="3" id="KW-0964">Secreted</keyword>
<feature type="compositionally biased region" description="Low complexity" evidence="6">
    <location>
        <begin position="170"/>
        <end position="181"/>
    </location>
</feature>
<proteinExistence type="inferred from homology"/>
<name>A0AAD5LPN1_PYTIN</name>
<reference evidence="8" key="1">
    <citation type="submission" date="2021-12" db="EMBL/GenBank/DDBJ databases">
        <title>Prjna785345.</title>
        <authorList>
            <person name="Rujirawat T."/>
            <person name="Krajaejun T."/>
        </authorList>
    </citation>
    <scope>NUCLEOTIDE SEQUENCE</scope>
    <source>
        <strain evidence="8">Pi057C3</strain>
    </source>
</reference>
<feature type="chain" id="PRO_5041968770" description="Elicitin-like protein" evidence="7">
    <location>
        <begin position="18"/>
        <end position="249"/>
    </location>
</feature>
<evidence type="ECO:0000256" key="3">
    <source>
        <dbReference type="ARBA" id="ARBA00022525"/>
    </source>
</evidence>
<accession>A0AAD5LPN1</accession>
<evidence type="ECO:0000256" key="4">
    <source>
        <dbReference type="ARBA" id="ARBA00022978"/>
    </source>
</evidence>
<comment type="subcellular location">
    <subcellularLocation>
        <location evidence="1">Secreted</location>
    </subcellularLocation>
</comment>
<comment type="similarity">
    <text evidence="2">Belongs to the elicitin family.</text>
</comment>
<dbReference type="Pfam" id="PF00964">
    <property type="entry name" value="Elicitin"/>
    <property type="match status" value="1"/>
</dbReference>
<feature type="compositionally biased region" description="Low complexity" evidence="6">
    <location>
        <begin position="111"/>
        <end position="158"/>
    </location>
</feature>
<keyword evidence="4" id="KW-0928">Hypersensitive response elicitation</keyword>
<keyword evidence="9" id="KW-1185">Reference proteome</keyword>
<evidence type="ECO:0000313" key="9">
    <source>
        <dbReference type="Proteomes" id="UP001209570"/>
    </source>
</evidence>
<dbReference type="GO" id="GO:0052040">
    <property type="term" value="P:symbiont-mediated perturbation of host programmed cell death"/>
    <property type="evidence" value="ECO:0007669"/>
    <property type="project" value="UniProtKB-KW"/>
</dbReference>
<dbReference type="SUPFAM" id="SSF48647">
    <property type="entry name" value="Fungal elicitin"/>
    <property type="match status" value="1"/>
</dbReference>
<feature type="signal peptide" evidence="7">
    <location>
        <begin position="1"/>
        <end position="17"/>
    </location>
</feature>
<feature type="compositionally biased region" description="Pro residues" evidence="6">
    <location>
        <begin position="212"/>
        <end position="224"/>
    </location>
</feature>
<evidence type="ECO:0000256" key="1">
    <source>
        <dbReference type="ARBA" id="ARBA00004613"/>
    </source>
</evidence>
<dbReference type="InterPro" id="IPR036470">
    <property type="entry name" value="Elicitin_sf"/>
</dbReference>
<dbReference type="GO" id="GO:0005576">
    <property type="term" value="C:extracellular region"/>
    <property type="evidence" value="ECO:0007669"/>
    <property type="project" value="UniProtKB-SubCell"/>
</dbReference>
<evidence type="ECO:0008006" key="10">
    <source>
        <dbReference type="Google" id="ProtNLM"/>
    </source>
</evidence>
<evidence type="ECO:0000256" key="5">
    <source>
        <dbReference type="ARBA" id="ARBA00023157"/>
    </source>
</evidence>
<evidence type="ECO:0000256" key="6">
    <source>
        <dbReference type="SAM" id="MobiDB-lite"/>
    </source>
</evidence>
<dbReference type="SMART" id="SM01187">
    <property type="entry name" value="Elicitin"/>
    <property type="match status" value="1"/>
</dbReference>
<gene>
    <name evidence="8" type="ORF">P43SY_000499</name>
</gene>
<dbReference type="InterPro" id="IPR002200">
    <property type="entry name" value="Elicitin"/>
</dbReference>
<evidence type="ECO:0000256" key="7">
    <source>
        <dbReference type="SAM" id="SignalP"/>
    </source>
</evidence>
<dbReference type="Proteomes" id="UP001209570">
    <property type="component" value="Unassembled WGS sequence"/>
</dbReference>
<protein>
    <recommendedName>
        <fullName evidence="10">Elicitin-like protein</fullName>
    </recommendedName>
</protein>
<evidence type="ECO:0000313" key="8">
    <source>
        <dbReference type="EMBL" id="KAJ0405088.1"/>
    </source>
</evidence>
<comment type="caution">
    <text evidence="8">The sequence shown here is derived from an EMBL/GenBank/DDBJ whole genome shotgun (WGS) entry which is preliminary data.</text>
</comment>
<organism evidence="8 9">
    <name type="scientific">Pythium insidiosum</name>
    <name type="common">Pythiosis disease agent</name>
    <dbReference type="NCBI Taxonomy" id="114742"/>
    <lineage>
        <taxon>Eukaryota</taxon>
        <taxon>Sar</taxon>
        <taxon>Stramenopiles</taxon>
        <taxon>Oomycota</taxon>
        <taxon>Peronosporomycetes</taxon>
        <taxon>Pythiales</taxon>
        <taxon>Pythiaceae</taxon>
        <taxon>Pythium</taxon>
    </lineage>
</organism>